<keyword evidence="3 4" id="KW-0687">Ribonucleoprotein</keyword>
<dbReference type="EMBL" id="AAGK01000002">
    <property type="protein sequence ID" value="EAN33087.1"/>
    <property type="molecule type" value="Genomic_DNA"/>
</dbReference>
<dbReference type="KEGG" id="tpv:TP02_0803"/>
<evidence type="ECO:0000313" key="7">
    <source>
        <dbReference type="Proteomes" id="UP000001949"/>
    </source>
</evidence>
<comment type="caution">
    <text evidence="6">The sequence shown here is derived from an EMBL/GenBank/DDBJ whole genome shotgun (WGS) entry which is preliminary data.</text>
</comment>
<dbReference type="InterPro" id="IPR028877">
    <property type="entry name" value="Ribosomal_eL20"/>
</dbReference>
<protein>
    <recommendedName>
        <fullName evidence="4">60S ribosomal protein L18a</fullName>
    </recommendedName>
</protein>
<sequence>MDKMSKKMNSSLKPSLGQNLVQYHIVGRAAPTKKNPNPNTYRMSVFAKNSVLAKSRFWYFMKRLNKAKRSGGEILACNRLNEPKKGQVKNFGVLLRYKSRTGTHNMYKEYRDLTRTGAVSQMYGDMAGRHRARASCIQIIRVAEISDSDCKKPKVTQMHGKKLKFPILKPMPHVERKDRKLFSTKRPSLSL</sequence>
<dbReference type="PANTHER" id="PTHR10052">
    <property type="entry name" value="60S RIBOSOMAL PROTEIN L18A"/>
    <property type="match status" value="1"/>
</dbReference>
<dbReference type="GO" id="GO:0003735">
    <property type="term" value="F:structural constituent of ribosome"/>
    <property type="evidence" value="ECO:0007669"/>
    <property type="project" value="InterPro"/>
</dbReference>
<dbReference type="Gene3D" id="3.10.20.10">
    <property type="match status" value="2"/>
</dbReference>
<dbReference type="SUPFAM" id="SSF160374">
    <property type="entry name" value="RplX-like"/>
    <property type="match status" value="1"/>
</dbReference>
<dbReference type="AlphaFoldDB" id="Q4N436"/>
<dbReference type="STRING" id="5875.Q4N436"/>
<dbReference type="FunCoup" id="Q4N436">
    <property type="interactions" value="364"/>
</dbReference>
<dbReference type="Proteomes" id="UP000001949">
    <property type="component" value="Unassembled WGS sequence"/>
</dbReference>
<dbReference type="FunFam" id="3.10.20.10:FF:000002">
    <property type="entry name" value="60S ribosomal protein L18a"/>
    <property type="match status" value="1"/>
</dbReference>
<dbReference type="eggNOG" id="KOG0829">
    <property type="taxonomic scope" value="Eukaryota"/>
</dbReference>
<dbReference type="InParanoid" id="Q4N436"/>
<accession>Q4N436</accession>
<evidence type="ECO:0000256" key="4">
    <source>
        <dbReference type="PIRNR" id="PIRNR002190"/>
    </source>
</evidence>
<dbReference type="GO" id="GO:0006412">
    <property type="term" value="P:translation"/>
    <property type="evidence" value="ECO:0007669"/>
    <property type="project" value="InterPro"/>
</dbReference>
<evidence type="ECO:0000256" key="1">
    <source>
        <dbReference type="ARBA" id="ARBA00009362"/>
    </source>
</evidence>
<comment type="similarity">
    <text evidence="1 4">Belongs to the eukaryotic ribosomal protein eL20 family.</text>
</comment>
<dbReference type="InterPro" id="IPR023573">
    <property type="entry name" value="Ribosomal_eL20_dom"/>
</dbReference>
<evidence type="ECO:0000256" key="2">
    <source>
        <dbReference type="ARBA" id="ARBA00022980"/>
    </source>
</evidence>
<evidence type="ECO:0000259" key="5">
    <source>
        <dbReference type="Pfam" id="PF01775"/>
    </source>
</evidence>
<evidence type="ECO:0000256" key="3">
    <source>
        <dbReference type="ARBA" id="ARBA00023274"/>
    </source>
</evidence>
<organism evidence="6 7">
    <name type="scientific">Theileria parva</name>
    <name type="common">East coast fever infection agent</name>
    <dbReference type="NCBI Taxonomy" id="5875"/>
    <lineage>
        <taxon>Eukaryota</taxon>
        <taxon>Sar</taxon>
        <taxon>Alveolata</taxon>
        <taxon>Apicomplexa</taxon>
        <taxon>Aconoidasida</taxon>
        <taxon>Piroplasmida</taxon>
        <taxon>Theileriidae</taxon>
        <taxon>Theileria</taxon>
    </lineage>
</organism>
<name>Q4N436_THEPA</name>
<dbReference type="FunFam" id="3.10.20.10:FF:000001">
    <property type="entry name" value="60S ribosomal protein L18a"/>
    <property type="match status" value="1"/>
</dbReference>
<dbReference type="OMA" id="CIFAKND"/>
<dbReference type="GO" id="GO:1990904">
    <property type="term" value="C:ribonucleoprotein complex"/>
    <property type="evidence" value="ECO:0007669"/>
    <property type="project" value="UniProtKB-KW"/>
</dbReference>
<keyword evidence="2 4" id="KW-0689">Ribosomal protein</keyword>
<evidence type="ECO:0000313" key="6">
    <source>
        <dbReference type="EMBL" id="EAN33087.1"/>
    </source>
</evidence>
<feature type="domain" description="Large ribosomal subunit protein eL20" evidence="5">
    <location>
        <begin position="21"/>
        <end position="143"/>
    </location>
</feature>
<dbReference type="InterPro" id="IPR021138">
    <property type="entry name" value="Ribosomal_eL20_eukaryotes"/>
</dbReference>
<gene>
    <name evidence="6" type="ordered locus">TP02_0803</name>
</gene>
<dbReference type="Pfam" id="PF01775">
    <property type="entry name" value="Ribosomal_L18A"/>
    <property type="match status" value="1"/>
</dbReference>
<dbReference type="VEuPathDB" id="PiroplasmaDB:TpMuguga_02g00803"/>
<dbReference type="GO" id="GO:0005840">
    <property type="term" value="C:ribosome"/>
    <property type="evidence" value="ECO:0007669"/>
    <property type="project" value="UniProtKB-KW"/>
</dbReference>
<proteinExistence type="inferred from homology"/>
<dbReference type="PIRSF" id="PIRSF002190">
    <property type="entry name" value="Ribosomal_L18a"/>
    <property type="match status" value="1"/>
</dbReference>
<reference evidence="6 7" key="1">
    <citation type="journal article" date="2005" name="Science">
        <title>Genome sequence of Theileria parva, a bovine pathogen that transforms lymphocytes.</title>
        <authorList>
            <person name="Gardner M.J."/>
            <person name="Bishop R."/>
            <person name="Shah T."/>
            <person name="de Villiers E.P."/>
            <person name="Carlton J.M."/>
            <person name="Hall N."/>
            <person name="Ren Q."/>
            <person name="Paulsen I.T."/>
            <person name="Pain A."/>
            <person name="Berriman M."/>
            <person name="Wilson R.J.M."/>
            <person name="Sato S."/>
            <person name="Ralph S.A."/>
            <person name="Mann D.J."/>
            <person name="Xiong Z."/>
            <person name="Shallom S.J."/>
            <person name="Weidman J."/>
            <person name="Jiang L."/>
            <person name="Lynn J."/>
            <person name="Weaver B."/>
            <person name="Shoaibi A."/>
            <person name="Domingo A.R."/>
            <person name="Wasawo D."/>
            <person name="Crabtree J."/>
            <person name="Wortman J.R."/>
            <person name="Haas B."/>
            <person name="Angiuoli S.V."/>
            <person name="Creasy T.H."/>
            <person name="Lu C."/>
            <person name="Suh B."/>
            <person name="Silva J.C."/>
            <person name="Utterback T.R."/>
            <person name="Feldblyum T.V."/>
            <person name="Pertea M."/>
            <person name="Allen J."/>
            <person name="Nierman W.C."/>
            <person name="Taracha E.L.N."/>
            <person name="Salzberg S.L."/>
            <person name="White O.R."/>
            <person name="Fitzhugh H.A."/>
            <person name="Morzaria S."/>
            <person name="Venter J.C."/>
            <person name="Fraser C.M."/>
            <person name="Nene V."/>
        </authorList>
    </citation>
    <scope>NUCLEOTIDE SEQUENCE [LARGE SCALE GENOMIC DNA]</scope>
    <source>
        <strain evidence="6 7">Muguga</strain>
    </source>
</reference>
<keyword evidence="7" id="KW-1185">Reference proteome</keyword>
<dbReference type="GeneID" id="3502234"/>
<dbReference type="HAMAP" id="MF_00273">
    <property type="entry name" value="Ribosomal_eL20"/>
    <property type="match status" value="1"/>
</dbReference>